<dbReference type="InterPro" id="IPR020084">
    <property type="entry name" value="NUDIX_hydrolase_CS"/>
</dbReference>
<dbReference type="PROSITE" id="PS51462">
    <property type="entry name" value="NUDIX"/>
    <property type="match status" value="1"/>
</dbReference>
<keyword evidence="6" id="KW-1185">Reference proteome</keyword>
<gene>
    <name evidence="5" type="ORF">J1792_00710</name>
</gene>
<dbReference type="PANTHER" id="PTHR21340">
    <property type="entry name" value="DIADENOSINE 5,5-P1,P4-TETRAPHOSPHATE PYROPHOSPHOHYDROLASE MUTT"/>
    <property type="match status" value="1"/>
</dbReference>
<dbReference type="SUPFAM" id="SSF55811">
    <property type="entry name" value="Nudix"/>
    <property type="match status" value="1"/>
</dbReference>
<name>A0A939JPC6_9ACTN</name>
<evidence type="ECO:0000259" key="4">
    <source>
        <dbReference type="PROSITE" id="PS51462"/>
    </source>
</evidence>
<dbReference type="GO" id="GO:0006754">
    <property type="term" value="P:ATP biosynthetic process"/>
    <property type="evidence" value="ECO:0007669"/>
    <property type="project" value="TreeGrafter"/>
</dbReference>
<sequence length="167" mass="18407">MTSVWLPPEEYLATLPKATMYGCLFFTDSEGRPLQLRSSVDPGLWQFPGGNTDPGETPWQTAVRETREETGIVFTGRPRLLATHFLPPGGVWTVSKVGFVFDGGTLTDEELSRIVLDPAEHCEWQVRSMEGWAPALGTATWERLAAVNAARATGVPAYLETTFEVCM</sequence>
<dbReference type="PANTHER" id="PTHR21340:SF0">
    <property type="entry name" value="BIS(5'-NUCLEOSYL)-TETRAPHOSPHATASE [ASYMMETRICAL]"/>
    <property type="match status" value="1"/>
</dbReference>
<proteinExistence type="inferred from homology"/>
<accession>A0A939JPC6</accession>
<evidence type="ECO:0000256" key="3">
    <source>
        <dbReference type="RuleBase" id="RU003476"/>
    </source>
</evidence>
<dbReference type="InterPro" id="IPR020476">
    <property type="entry name" value="Nudix_hydrolase"/>
</dbReference>
<dbReference type="GO" id="GO:0006167">
    <property type="term" value="P:AMP biosynthetic process"/>
    <property type="evidence" value="ECO:0007669"/>
    <property type="project" value="TreeGrafter"/>
</dbReference>
<dbReference type="AlphaFoldDB" id="A0A939JPC6"/>
<evidence type="ECO:0000256" key="1">
    <source>
        <dbReference type="ARBA" id="ARBA00005582"/>
    </source>
</evidence>
<protein>
    <submittedName>
        <fullName evidence="5">NUDIX hydrolase</fullName>
    </submittedName>
</protein>
<dbReference type="Pfam" id="PF00293">
    <property type="entry name" value="NUDIX"/>
    <property type="match status" value="1"/>
</dbReference>
<dbReference type="PROSITE" id="PS00893">
    <property type="entry name" value="NUDIX_BOX"/>
    <property type="match status" value="1"/>
</dbReference>
<dbReference type="InterPro" id="IPR015797">
    <property type="entry name" value="NUDIX_hydrolase-like_dom_sf"/>
</dbReference>
<keyword evidence="2 3" id="KW-0378">Hydrolase</keyword>
<dbReference type="PRINTS" id="PR00502">
    <property type="entry name" value="NUDIXFAMILY"/>
</dbReference>
<evidence type="ECO:0000256" key="2">
    <source>
        <dbReference type="ARBA" id="ARBA00022801"/>
    </source>
</evidence>
<dbReference type="RefSeq" id="WP_086572175.1">
    <property type="nucleotide sequence ID" value="NZ_JAFMOF010000001.1"/>
</dbReference>
<dbReference type="Proteomes" id="UP000664781">
    <property type="component" value="Unassembled WGS sequence"/>
</dbReference>
<feature type="domain" description="Nudix hydrolase" evidence="4">
    <location>
        <begin position="16"/>
        <end position="140"/>
    </location>
</feature>
<dbReference type="InterPro" id="IPR000086">
    <property type="entry name" value="NUDIX_hydrolase_dom"/>
</dbReference>
<dbReference type="Gene3D" id="3.90.79.10">
    <property type="entry name" value="Nucleoside Triphosphate Pyrophosphohydrolase"/>
    <property type="match status" value="1"/>
</dbReference>
<organism evidence="5 6">
    <name type="scientific">Streptomyces triculaminicus</name>
    <dbReference type="NCBI Taxonomy" id="2816232"/>
    <lineage>
        <taxon>Bacteria</taxon>
        <taxon>Bacillati</taxon>
        <taxon>Actinomycetota</taxon>
        <taxon>Actinomycetes</taxon>
        <taxon>Kitasatosporales</taxon>
        <taxon>Streptomycetaceae</taxon>
        <taxon>Streptomyces</taxon>
    </lineage>
</organism>
<dbReference type="InterPro" id="IPR051325">
    <property type="entry name" value="Nudix_hydrolase_domain"/>
</dbReference>
<comment type="similarity">
    <text evidence="1 3">Belongs to the Nudix hydrolase family.</text>
</comment>
<reference evidence="5" key="1">
    <citation type="submission" date="2021-03" db="EMBL/GenBank/DDBJ databases">
        <title>Streptomyces strains.</title>
        <authorList>
            <person name="Lund M.B."/>
            <person name="Toerring T."/>
        </authorList>
    </citation>
    <scope>NUCLEOTIDE SEQUENCE</scope>
    <source>
        <strain evidence="5">JCM 4242</strain>
    </source>
</reference>
<dbReference type="EMBL" id="JAFMOF010000001">
    <property type="protein sequence ID" value="MBO0651374.1"/>
    <property type="molecule type" value="Genomic_DNA"/>
</dbReference>
<comment type="caution">
    <text evidence="5">The sequence shown here is derived from an EMBL/GenBank/DDBJ whole genome shotgun (WGS) entry which is preliminary data.</text>
</comment>
<evidence type="ECO:0000313" key="5">
    <source>
        <dbReference type="EMBL" id="MBO0651374.1"/>
    </source>
</evidence>
<evidence type="ECO:0000313" key="6">
    <source>
        <dbReference type="Proteomes" id="UP000664781"/>
    </source>
</evidence>
<dbReference type="GO" id="GO:0004081">
    <property type="term" value="F:bis(5'-nucleosyl)-tetraphosphatase (asymmetrical) activity"/>
    <property type="evidence" value="ECO:0007669"/>
    <property type="project" value="TreeGrafter"/>
</dbReference>